<evidence type="ECO:0000313" key="3">
    <source>
        <dbReference type="Proteomes" id="UP000216454"/>
    </source>
</evidence>
<protein>
    <submittedName>
        <fullName evidence="2">Uncharacterized protein</fullName>
    </submittedName>
</protein>
<dbReference type="Proteomes" id="UP000216454">
    <property type="component" value="Unassembled WGS sequence"/>
</dbReference>
<accession>A0A261EYH6</accession>
<gene>
    <name evidence="2" type="ORF">PSSU_0715</name>
</gene>
<evidence type="ECO:0000313" key="2">
    <source>
        <dbReference type="EMBL" id="OZG51932.1"/>
    </source>
</evidence>
<feature type="region of interest" description="Disordered" evidence="1">
    <location>
        <begin position="56"/>
        <end position="76"/>
    </location>
</feature>
<comment type="caution">
    <text evidence="2">The sequence shown here is derived from an EMBL/GenBank/DDBJ whole genome shotgun (WGS) entry which is preliminary data.</text>
</comment>
<dbReference type="OrthoDB" id="3240228at2"/>
<proteinExistence type="predicted"/>
<dbReference type="AlphaFoldDB" id="A0A261EYH6"/>
<name>A0A261EYH6_9BIFI</name>
<dbReference type="RefSeq" id="WP_094691030.1">
    <property type="nucleotide sequence ID" value="NZ_MWWQ01000006.1"/>
</dbReference>
<dbReference type="EMBL" id="MWWQ01000006">
    <property type="protein sequence ID" value="OZG51932.1"/>
    <property type="molecule type" value="Genomic_DNA"/>
</dbReference>
<sequence>MYKTFTVGYHPKAKDMAAAVERMANEIAEQGFCVVSMSITGSGKAIILAQSSSLAETASTADIDGVSASDAEENAQ</sequence>
<organism evidence="2 3">
    <name type="scientific">Pseudoscardovia suis</name>
    <dbReference type="NCBI Taxonomy" id="987063"/>
    <lineage>
        <taxon>Bacteria</taxon>
        <taxon>Bacillati</taxon>
        <taxon>Actinomycetota</taxon>
        <taxon>Actinomycetes</taxon>
        <taxon>Bifidobacteriales</taxon>
        <taxon>Bifidobacteriaceae</taxon>
        <taxon>Pseudoscardovia</taxon>
    </lineage>
</organism>
<keyword evidence="3" id="KW-1185">Reference proteome</keyword>
<reference evidence="2 3" key="1">
    <citation type="journal article" date="2017" name="BMC Genomics">
        <title>Comparative genomic and phylogenomic analyses of the Bifidobacteriaceae family.</title>
        <authorList>
            <person name="Lugli G.A."/>
            <person name="Milani C."/>
            <person name="Turroni F."/>
            <person name="Duranti S."/>
            <person name="Mancabelli L."/>
            <person name="Mangifesta M."/>
            <person name="Ferrario C."/>
            <person name="Modesto M."/>
            <person name="Mattarelli P."/>
            <person name="Jiri K."/>
            <person name="van Sinderen D."/>
            <person name="Ventura M."/>
        </authorList>
    </citation>
    <scope>NUCLEOTIDE SEQUENCE [LARGE SCALE GENOMIC DNA]</scope>
    <source>
        <strain evidence="2 3">DSM 24744</strain>
    </source>
</reference>
<evidence type="ECO:0000256" key="1">
    <source>
        <dbReference type="SAM" id="MobiDB-lite"/>
    </source>
</evidence>